<dbReference type="InterPro" id="IPR032675">
    <property type="entry name" value="LRR_dom_sf"/>
</dbReference>
<dbReference type="InterPro" id="IPR011992">
    <property type="entry name" value="EF-hand-dom_pair"/>
</dbReference>
<dbReference type="InterPro" id="IPR002048">
    <property type="entry name" value="EF_hand_dom"/>
</dbReference>
<keyword evidence="7" id="KW-1185">Reference proteome</keyword>
<dbReference type="InterPro" id="IPR027417">
    <property type="entry name" value="P-loop_NTPase"/>
</dbReference>
<dbReference type="PROSITE" id="PS50222">
    <property type="entry name" value="EF_HAND_2"/>
    <property type="match status" value="2"/>
</dbReference>
<dbReference type="InterPro" id="IPR018247">
    <property type="entry name" value="EF_Hand_1_Ca_BS"/>
</dbReference>
<dbReference type="GO" id="GO:0005509">
    <property type="term" value="F:calcium ion binding"/>
    <property type="evidence" value="ECO:0007669"/>
    <property type="project" value="InterPro"/>
</dbReference>
<proteinExistence type="predicted"/>
<dbReference type="Gene3D" id="3.40.50.300">
    <property type="entry name" value="P-loop containing nucleotide triphosphate hydrolases"/>
    <property type="match status" value="1"/>
</dbReference>
<name>A0A0M0K012_9EUKA</name>
<dbReference type="EMBL" id="JWZX01001820">
    <property type="protein sequence ID" value="KOO32236.1"/>
    <property type="molecule type" value="Genomic_DNA"/>
</dbReference>
<dbReference type="PANTHER" id="PTHR24111:SF0">
    <property type="entry name" value="LEUCINE-RICH REPEAT-CONTAINING PROTEIN"/>
    <property type="match status" value="1"/>
</dbReference>
<dbReference type="Proteomes" id="UP000037460">
    <property type="component" value="Unassembled WGS sequence"/>
</dbReference>
<dbReference type="Pfam" id="PF13499">
    <property type="entry name" value="EF-hand_7"/>
    <property type="match status" value="1"/>
</dbReference>
<dbReference type="InterPro" id="IPR001611">
    <property type="entry name" value="Leu-rich_rpt"/>
</dbReference>
<dbReference type="SMART" id="SM00368">
    <property type="entry name" value="LRR_RI"/>
    <property type="match status" value="12"/>
</dbReference>
<protein>
    <submittedName>
        <fullName evidence="6">Protein nlrc3</fullName>
    </submittedName>
</protein>
<evidence type="ECO:0000256" key="4">
    <source>
        <dbReference type="SAM" id="MobiDB-lite"/>
    </source>
</evidence>
<evidence type="ECO:0000313" key="6">
    <source>
        <dbReference type="EMBL" id="KOO32236.1"/>
    </source>
</evidence>
<dbReference type="PROSITE" id="PS00018">
    <property type="entry name" value="EF_HAND_1"/>
    <property type="match status" value="2"/>
</dbReference>
<feature type="compositionally biased region" description="Low complexity" evidence="4">
    <location>
        <begin position="961"/>
        <end position="973"/>
    </location>
</feature>
<feature type="region of interest" description="Disordered" evidence="4">
    <location>
        <begin position="933"/>
        <end position="973"/>
    </location>
</feature>
<dbReference type="CDD" id="cd00051">
    <property type="entry name" value="EFh"/>
    <property type="match status" value="1"/>
</dbReference>
<evidence type="ECO:0000256" key="3">
    <source>
        <dbReference type="SAM" id="Coils"/>
    </source>
</evidence>
<dbReference type="OrthoDB" id="120976at2759"/>
<feature type="domain" description="EF-hand" evidence="5">
    <location>
        <begin position="1300"/>
        <end position="1335"/>
    </location>
</feature>
<feature type="region of interest" description="Disordered" evidence="4">
    <location>
        <begin position="1"/>
        <end position="168"/>
    </location>
</feature>
<evidence type="ECO:0000259" key="5">
    <source>
        <dbReference type="PROSITE" id="PS50222"/>
    </source>
</evidence>
<dbReference type="InterPro" id="IPR052201">
    <property type="entry name" value="LRR-containing_regulator"/>
</dbReference>
<comment type="caution">
    <text evidence="6">The sequence shown here is derived from an EMBL/GenBank/DDBJ whole genome shotgun (WGS) entry which is preliminary data.</text>
</comment>
<gene>
    <name evidence="6" type="ORF">Ctob_010278</name>
</gene>
<accession>A0A0M0K012</accession>
<feature type="domain" description="EF-hand" evidence="5">
    <location>
        <begin position="1260"/>
        <end position="1295"/>
    </location>
</feature>
<dbReference type="Gene3D" id="3.80.10.10">
    <property type="entry name" value="Ribonuclease Inhibitor"/>
    <property type="match status" value="4"/>
</dbReference>
<feature type="compositionally biased region" description="Basic and acidic residues" evidence="4">
    <location>
        <begin position="51"/>
        <end position="70"/>
    </location>
</feature>
<evidence type="ECO:0000256" key="1">
    <source>
        <dbReference type="ARBA" id="ARBA00022737"/>
    </source>
</evidence>
<evidence type="ECO:0000256" key="2">
    <source>
        <dbReference type="ARBA" id="ARBA00022837"/>
    </source>
</evidence>
<dbReference type="SMART" id="SM00054">
    <property type="entry name" value="EFh"/>
    <property type="match status" value="2"/>
</dbReference>
<dbReference type="Gene3D" id="1.10.238.10">
    <property type="entry name" value="EF-hand"/>
    <property type="match status" value="1"/>
</dbReference>
<dbReference type="SUPFAM" id="SSF47473">
    <property type="entry name" value="EF-hand"/>
    <property type="match status" value="1"/>
</dbReference>
<sequence>MAPKPPPASASKPAKAPPLATGVAAAKGAASGDKGSSSTRQPSPRGTAKPDSARKLAKVDKVDSARKEPSKTNATPRATKAEPASKAETAAKPASPPETKPKAAPKKADPPPPVNLKDEAASTANTAEETAAAAAAERTAAAAKKQSAAHATKRAAGKYPARVDGDPSRHSIAKVWTKTFDPVLLFNCVNSRVELLNGDYVSYFGDAHEGQLKTATGEAVGRVTVAREKAEPFMNRVDFKNRWMVGTEYGLVHDGLDRHATIDVAIEWKRDDNGQKVSVALRVWPWISYACTAGSRLKIMLPAHEFDGACVTVQRVLDDDRCVCTIDVVDKETLVDPSPETTLRTSRHSYAPGTRLLVLQRFTMRDTTVIEWLGAGGGVEDVILGGRHRLRYEAGPSGEAEEEVRDLNDYNHSQQSFDSEAAYDETRCVYCAGIVASENEVEDAITGNKLRIEDQMICVATQNLGEAIKHADPTWNSMKDVHELVDLLLAPSHKRTRGVHLAQPTLVRAGPGTGKTWMVKQAAYKLAKRLGAADCDKCRGKVFSENKPKPCEHGGMRLVPLVVYVQRIVRLVREQGEESAIIAHLLKTRTWLLWYIERNFEGAERRMLVQAHQMRALVILIDGVDEAAGMKEAIEEFVHKEVAVSGNRLVVTSRPEGVRLELYEDRFIVINLLQLTDEQQRKVINSQMKGNVFFDHLISLSVIRKGQDEIYEQTFPPETRARRTVEGFEAPNLFLLEGGAPNPAQRQHDVTGDHVLREQRAGSLAELTTVLKSTRLKRMHELLTSPTRPERTDSAAPSAPSVPLIRQATSMSFSFKARDDHTNLIVGVDDDELPTYLQMLDEAFREMAGDATPKEVERAVRRLPLPMPTNPAPDQTTALEEKRMLHHVATSLGLLVLRKRTDDRSFVILKEKRRQINHPMHAPQVKIDTAVATPRDEQHAPSSTAAEAPKRAGLAPKGDTPPAEAAAEDAPPLEVEALPPVDPTDLVTLFEALPDPPAPAEPEPPAMSAEEALAALSSLEALSSRLKNLSGEERNRAFGLLSSISEAWNKADLEEERKQREKDKAERKAAKLAAKKKAAEEKAMREAEEAAKLAALDEASMKKAEELSFAENALRKAAEAEAEAEAEAALKAEEAARVAQVAEAGEESAGNGTLEGELDVADVVVEGNVSPTRHSVFAAVFGTSTGDSHSDYHALADGAIPSSPDGAQPLPPLVPGIDMAPSPSHIPNLDTTPAPNLDTAPSRPPNPYIVEKALCVKFVRNPVYMKDIFREWDTDGSGEISLDEFRQALTMLGINGFRDVQEADVDALFQLWDADGSGEIDFDELAIAIKAAIKAEKQVRRVAIDPALSRVEGQIAIPGKDKLTLTESSWAKVAARTDELYEVLDLLYPLFAKTLKCLLSEEQLPAEVLENVEMLNPVEVHSQASLRPKRSFPSASGLEEATVHDAIQARLTCTSGDQMAQIGSRFLKGYTCEATGLSLEVISLENTFADLRPTHLRNLTFALKLSKGSMSTYAEVQVQHANIRKYHEDSDAKIHYEYFRSRVSTGTGTDDDAAAHVDLTLEKVLSFLIEAAAVPVLLSLLVLVFTTTGAAAGEEDLDMLPQSSYQLYSMATQSAVVQRLLAMGRAVSTEAGEAAEDAAAELEAQEARRERKQTRKAATVKVGAKVAQGESANELGLNDAEIYSMYKMVAKVLALFAQGRMGLSELKQAYVTKDKRIRPLVLKMLDSVLKEKSTAMEAAGLNMLRLVAVDNQRHGRREFTSAHVASSLMKGGRELEMPLWLRLDVEDAGVTLIKTLESLTDTAPALYQFKHLSFQEGLFARDLLGLVDKKQWKGWETDKTASEFLNNAYMNNVCRIASGELGKRLAFQRPVWSFVDDARLSWVGKAALWALVKSNDYIRGLHLSGNAVGPGMGGAEADVDCNGLASLFSACPNLELVNLGHNNLGAFSNKQLNRWVRHIAANLSLTELDVQSNNLGADGVNKLANSLRLCLPLKSLNLSRNQPGGRPEALVQLVKDHAKLELLSIIEDDEKHLTSKAKAMIGEAMRVNPAHKLAYVACDAFELKPSTKTLKWTSTLPADVTLLAGALRSNTSLTALAFDGISIAEQERTQLGKALLENSSGCVGYCDDFELTPSTTELRWDLKDSTKARKGLVLLMALLRANTKVTRVTLVGLNTDALTMLTQATRTNTTLQELVLEHTVQKLKGQATVVVSLPVQELVGAMRVESIDLSAAGELTKTSLTAVGALLASNTSVKSLRLSGTKLGDEAGTILPVLGDLCKTGSLTALDLSDIGFSDRGARKLFDSMMTGEYPSLRVLNLAGNTLKDIKVNGLIEMLRMDECSLSSLDVSNNPLSGAMVMRSLKFNASLEYLNVRGTELDDTGVRDFGALLLAKDCTCPLRALSIDVFEVREDTTSLSFAGKGNISSSILTLLCGILKLNKTISSLDLNGVDMDAPAAAALETALVMNQSLTSIDLRNNPKLWSVKDNGEESSEGLEAIVRGLHANSTVQKVYMDALELLVSKLKGTTAEPVLELSYAGSAVMGNVSAALLCALVQKNAVAKMLDLSEVKTADRLGHAVGRCLRLNTSITTINLRDSQLRDEGVGALADGLKQNKASKVRVLDLSSNGIGAAGAEKLAGLLSLSASLAKLDLSANKLGSSGTEALRGSLRDNGTLTALNLRDNDIDVAGATALATALRTNGALSTLWLGKNKVGDEGVIALVEALKESASKGKGKIAYLDLHKNNITKVGIASLTTLVSESPTLAALGLAGTKMQFTETEVMQSCAKENPEIGRAKAVRLWMGADMNKWPDF</sequence>
<dbReference type="PANTHER" id="PTHR24111">
    <property type="entry name" value="LEUCINE-RICH REPEAT-CONTAINING PROTEIN 34"/>
    <property type="match status" value="1"/>
</dbReference>
<keyword evidence="1" id="KW-0677">Repeat</keyword>
<reference evidence="7" key="1">
    <citation type="journal article" date="2015" name="PLoS Genet.">
        <title>Genome Sequence and Transcriptome Analyses of Chrysochromulina tobin: Metabolic Tools for Enhanced Algal Fitness in the Prominent Order Prymnesiales (Haptophyceae).</title>
        <authorList>
            <person name="Hovde B.T."/>
            <person name="Deodato C.R."/>
            <person name="Hunsperger H.M."/>
            <person name="Ryken S.A."/>
            <person name="Yost W."/>
            <person name="Jha R.K."/>
            <person name="Patterson J."/>
            <person name="Monnat R.J. Jr."/>
            <person name="Barlow S.B."/>
            <person name="Starkenburg S.R."/>
            <person name="Cattolico R.A."/>
        </authorList>
    </citation>
    <scope>NUCLEOTIDE SEQUENCE</scope>
    <source>
        <strain evidence="7">CCMP291</strain>
    </source>
</reference>
<keyword evidence="2" id="KW-0106">Calcium</keyword>
<feature type="compositionally biased region" description="Low complexity" evidence="4">
    <location>
        <begin position="121"/>
        <end position="150"/>
    </location>
</feature>
<evidence type="ECO:0000313" key="7">
    <source>
        <dbReference type="Proteomes" id="UP000037460"/>
    </source>
</evidence>
<dbReference type="Pfam" id="PF13516">
    <property type="entry name" value="LRR_6"/>
    <property type="match status" value="4"/>
</dbReference>
<keyword evidence="3" id="KW-0175">Coiled coil</keyword>
<feature type="coiled-coil region" evidence="3">
    <location>
        <begin position="1050"/>
        <end position="1135"/>
    </location>
</feature>
<dbReference type="SUPFAM" id="SSF52047">
    <property type="entry name" value="RNI-like"/>
    <property type="match status" value="3"/>
</dbReference>
<organism evidence="6 7">
    <name type="scientific">Chrysochromulina tobinii</name>
    <dbReference type="NCBI Taxonomy" id="1460289"/>
    <lineage>
        <taxon>Eukaryota</taxon>
        <taxon>Haptista</taxon>
        <taxon>Haptophyta</taxon>
        <taxon>Prymnesiophyceae</taxon>
        <taxon>Prymnesiales</taxon>
        <taxon>Chrysochromulinaceae</taxon>
        <taxon>Chrysochromulina</taxon>
    </lineage>
</organism>
<dbReference type="SUPFAM" id="SSF52540">
    <property type="entry name" value="P-loop containing nucleoside triphosphate hydrolases"/>
    <property type="match status" value="1"/>
</dbReference>
<feature type="compositionally biased region" description="Low complexity" evidence="4">
    <location>
        <begin position="9"/>
        <end position="39"/>
    </location>
</feature>